<name>A0A8I6SBZ7_CIMLE</name>
<keyword evidence="6 8" id="KW-0378">Hydrolase</keyword>
<dbReference type="InterPro" id="IPR017067">
    <property type="entry name" value="RNase_H1_euk"/>
</dbReference>
<comment type="similarity">
    <text evidence="2 8">Belongs to the RNase H family.</text>
</comment>
<keyword evidence="7 8" id="KW-0460">Magnesium</keyword>
<evidence type="ECO:0000256" key="5">
    <source>
        <dbReference type="ARBA" id="ARBA00022759"/>
    </source>
</evidence>
<dbReference type="PANTHER" id="PTHR10642:SF31">
    <property type="entry name" value="RIBONUCLEASE H1"/>
    <property type="match status" value="1"/>
</dbReference>
<comment type="function">
    <text evidence="8">Endonuclease that specifically degrades the RNA of RNA-DNA hybrids.</text>
</comment>
<reference evidence="10" key="1">
    <citation type="submission" date="2022-01" db="UniProtKB">
        <authorList>
            <consortium name="EnsemblMetazoa"/>
        </authorList>
    </citation>
    <scope>IDENTIFICATION</scope>
</reference>
<organism evidence="10 11">
    <name type="scientific">Cimex lectularius</name>
    <name type="common">Bed bug</name>
    <name type="synonym">Acanthia lectularia</name>
    <dbReference type="NCBI Taxonomy" id="79782"/>
    <lineage>
        <taxon>Eukaryota</taxon>
        <taxon>Metazoa</taxon>
        <taxon>Ecdysozoa</taxon>
        <taxon>Arthropoda</taxon>
        <taxon>Hexapoda</taxon>
        <taxon>Insecta</taxon>
        <taxon>Pterygota</taxon>
        <taxon>Neoptera</taxon>
        <taxon>Paraneoptera</taxon>
        <taxon>Hemiptera</taxon>
        <taxon>Heteroptera</taxon>
        <taxon>Panheteroptera</taxon>
        <taxon>Cimicomorpha</taxon>
        <taxon>Cimicidae</taxon>
        <taxon>Cimex</taxon>
    </lineage>
</organism>
<comment type="cofactor">
    <cofactor evidence="1 8">
        <name>Mg(2+)</name>
        <dbReference type="ChEBI" id="CHEBI:18420"/>
    </cofactor>
</comment>
<keyword evidence="3 8" id="KW-0540">Nuclease</keyword>
<dbReference type="Pfam" id="PF00075">
    <property type="entry name" value="RNase_H"/>
    <property type="match status" value="1"/>
</dbReference>
<dbReference type="PANTHER" id="PTHR10642">
    <property type="entry name" value="RIBONUCLEASE H1"/>
    <property type="match status" value="1"/>
</dbReference>
<dbReference type="KEGG" id="clec:106673024"/>
<dbReference type="AlphaFoldDB" id="A0A8I6SBZ7"/>
<dbReference type="FunFam" id="3.40.970.10:FF:000001">
    <property type="entry name" value="Ribonuclease H1"/>
    <property type="match status" value="1"/>
</dbReference>
<dbReference type="FunFam" id="3.30.420.10:FF:000115">
    <property type="entry name" value="Ribonuclease H"/>
    <property type="match status" value="1"/>
</dbReference>
<feature type="domain" description="RNase H type-1" evidence="9">
    <location>
        <begin position="183"/>
        <end position="330"/>
    </location>
</feature>
<evidence type="ECO:0000256" key="6">
    <source>
        <dbReference type="ARBA" id="ARBA00022801"/>
    </source>
</evidence>
<dbReference type="Gene3D" id="3.30.420.10">
    <property type="entry name" value="Ribonuclease H-like superfamily/Ribonuclease H"/>
    <property type="match status" value="1"/>
</dbReference>
<dbReference type="EnsemblMetazoa" id="XM_014404928.2">
    <property type="protein sequence ID" value="XP_014260414.1"/>
    <property type="gene ID" value="LOC106673024"/>
</dbReference>
<dbReference type="Gene3D" id="3.40.970.10">
    <property type="entry name" value="Ribonuclease H1, N-terminal domain"/>
    <property type="match status" value="1"/>
</dbReference>
<dbReference type="InterPro" id="IPR012337">
    <property type="entry name" value="RNaseH-like_sf"/>
</dbReference>
<evidence type="ECO:0000256" key="1">
    <source>
        <dbReference type="ARBA" id="ARBA00001946"/>
    </source>
</evidence>
<dbReference type="PIRSF" id="PIRSF036852">
    <property type="entry name" value="Ribonuclease_H1_euk"/>
    <property type="match status" value="1"/>
</dbReference>
<dbReference type="PROSITE" id="PS50879">
    <property type="entry name" value="RNASE_H_1"/>
    <property type="match status" value="1"/>
</dbReference>
<dbReference type="GeneID" id="106673024"/>
<dbReference type="InterPro" id="IPR002156">
    <property type="entry name" value="RNaseH_domain"/>
</dbReference>
<protein>
    <recommendedName>
        <fullName evidence="8">Ribonuclease H1</fullName>
        <shortName evidence="8">RNase H1</shortName>
        <ecNumber evidence="8">3.1.26.4</ecNumber>
    </recommendedName>
</protein>
<keyword evidence="11" id="KW-1185">Reference proteome</keyword>
<proteinExistence type="inferred from homology"/>
<evidence type="ECO:0000313" key="11">
    <source>
        <dbReference type="Proteomes" id="UP000494040"/>
    </source>
</evidence>
<dbReference type="InterPro" id="IPR036397">
    <property type="entry name" value="RNaseH_sf"/>
</dbReference>
<keyword evidence="4 8" id="KW-0479">Metal-binding</keyword>
<dbReference type="Pfam" id="PF01693">
    <property type="entry name" value="Cauli_VI"/>
    <property type="match status" value="1"/>
</dbReference>
<dbReference type="InterPro" id="IPR037056">
    <property type="entry name" value="RNase_H1_N_sf"/>
</dbReference>
<dbReference type="GO" id="GO:0004523">
    <property type="term" value="F:RNA-DNA hybrid ribonuclease activity"/>
    <property type="evidence" value="ECO:0007669"/>
    <property type="project" value="UniProtKB-UniRule"/>
</dbReference>
<dbReference type="OrthoDB" id="407198at2759"/>
<dbReference type="InterPro" id="IPR011320">
    <property type="entry name" value="RNase_H1_N"/>
</dbReference>
<keyword evidence="5 8" id="KW-0255">Endonuclease</keyword>
<dbReference type="GO" id="GO:0003676">
    <property type="term" value="F:nucleic acid binding"/>
    <property type="evidence" value="ECO:0007669"/>
    <property type="project" value="UniProtKB-UniRule"/>
</dbReference>
<evidence type="ECO:0000256" key="4">
    <source>
        <dbReference type="ARBA" id="ARBA00022723"/>
    </source>
</evidence>
<dbReference type="InterPro" id="IPR009027">
    <property type="entry name" value="Ribosomal_bL9/RNase_H1_N"/>
</dbReference>
<dbReference type="InterPro" id="IPR050092">
    <property type="entry name" value="RNase_H"/>
</dbReference>
<dbReference type="CTD" id="6050"/>
<dbReference type="OMA" id="SINCMET"/>
<evidence type="ECO:0000256" key="3">
    <source>
        <dbReference type="ARBA" id="ARBA00022722"/>
    </source>
</evidence>
<dbReference type="SUPFAM" id="SSF55658">
    <property type="entry name" value="L9 N-domain-like"/>
    <property type="match status" value="1"/>
</dbReference>
<evidence type="ECO:0000256" key="8">
    <source>
        <dbReference type="PIRNR" id="PIRNR036852"/>
    </source>
</evidence>
<dbReference type="SUPFAM" id="SSF53098">
    <property type="entry name" value="Ribonuclease H-like"/>
    <property type="match status" value="1"/>
</dbReference>
<dbReference type="GO" id="GO:0043137">
    <property type="term" value="P:DNA replication, removal of RNA primer"/>
    <property type="evidence" value="ECO:0007669"/>
    <property type="project" value="TreeGrafter"/>
</dbReference>
<dbReference type="Proteomes" id="UP000494040">
    <property type="component" value="Unassembled WGS sequence"/>
</dbReference>
<evidence type="ECO:0000313" key="10">
    <source>
        <dbReference type="EnsemblMetazoa" id="XP_014260414.1"/>
    </source>
</evidence>
<dbReference type="RefSeq" id="XP_014260414.1">
    <property type="nucleotide sequence ID" value="XM_014404928.2"/>
</dbReference>
<dbReference type="GO" id="GO:0000287">
    <property type="term" value="F:magnesium ion binding"/>
    <property type="evidence" value="ECO:0007669"/>
    <property type="project" value="UniProtKB-UniRule"/>
</dbReference>
<accession>A0A8I6SBZ7</accession>
<dbReference type="EC" id="3.1.26.4" evidence="8"/>
<evidence type="ECO:0000256" key="2">
    <source>
        <dbReference type="ARBA" id="ARBA00005300"/>
    </source>
</evidence>
<evidence type="ECO:0000256" key="7">
    <source>
        <dbReference type="ARBA" id="ARBA00022842"/>
    </source>
</evidence>
<evidence type="ECO:0000259" key="9">
    <source>
        <dbReference type="PROSITE" id="PS50879"/>
    </source>
</evidence>
<dbReference type="CDD" id="cd09280">
    <property type="entry name" value="RNase_HI_eukaryote_like"/>
    <property type="match status" value="1"/>
</dbReference>
<comment type="catalytic activity">
    <reaction evidence="8">
        <text>Endonucleolytic cleavage to 5'-phosphomonoester.</text>
        <dbReference type="EC" id="3.1.26.4"/>
    </reaction>
</comment>
<sequence length="340" mass="37811">MLFASPLVNPCKPVPARLNRLRMIMAKYAVVVGRKVGVFDSWAECQEQVLGYPKAVYKKFNTQNEAESFLRSHSTTVGSEADSVRRLQFVDGVVLDKHQSNKVESNPSSSVLDGVYKRISSLEEKFNKYVMETTSKLEAINSRLICIERKRSDCPVEDAEEKMAVKKIKLEKSPDQNDFVMDEKGFVVVFTDGACSSNGKAGAKAGIGVWFNYDHPLNVSTPVKGSPTNNTAEIQAARVAIDQAKKAMISKLSIHTDSQFLIKCITCWIYKWKKNGWKLANGENVKNKDELVKLDNAIKSLNAIQWIHVKGHSGNVGNEMADKLARAGAEQYQSNLTFGV</sequence>